<feature type="region of interest" description="Disordered" evidence="1">
    <location>
        <begin position="65"/>
        <end position="302"/>
    </location>
</feature>
<feature type="region of interest" description="Disordered" evidence="1">
    <location>
        <begin position="1"/>
        <end position="28"/>
    </location>
</feature>
<evidence type="ECO:0000256" key="1">
    <source>
        <dbReference type="SAM" id="MobiDB-lite"/>
    </source>
</evidence>
<proteinExistence type="predicted"/>
<dbReference type="RefSeq" id="XP_025380923.1">
    <property type="nucleotide sequence ID" value="XM_025520605.1"/>
</dbReference>
<dbReference type="GeneID" id="37042521"/>
<dbReference type="EMBL" id="KZ819634">
    <property type="protein sequence ID" value="PWN93725.1"/>
    <property type="molecule type" value="Genomic_DNA"/>
</dbReference>
<feature type="compositionally biased region" description="Basic and acidic residues" evidence="1">
    <location>
        <begin position="107"/>
        <end position="119"/>
    </location>
</feature>
<protein>
    <submittedName>
        <fullName evidence="2">Uncharacterized protein</fullName>
    </submittedName>
</protein>
<feature type="compositionally biased region" description="Acidic residues" evidence="1">
    <location>
        <begin position="625"/>
        <end position="635"/>
    </location>
</feature>
<dbReference type="Proteomes" id="UP000245768">
    <property type="component" value="Unassembled WGS sequence"/>
</dbReference>
<feature type="compositionally biased region" description="Basic and acidic residues" evidence="1">
    <location>
        <begin position="493"/>
        <end position="504"/>
    </location>
</feature>
<keyword evidence="3" id="KW-1185">Reference proteome</keyword>
<feature type="compositionally biased region" description="Basic and acidic residues" evidence="1">
    <location>
        <begin position="636"/>
        <end position="648"/>
    </location>
</feature>
<feature type="compositionally biased region" description="Basic and acidic residues" evidence="1">
    <location>
        <begin position="143"/>
        <end position="159"/>
    </location>
</feature>
<evidence type="ECO:0000313" key="2">
    <source>
        <dbReference type="EMBL" id="PWN93725.1"/>
    </source>
</evidence>
<dbReference type="STRING" id="215250.A0A316Z0T1"/>
<dbReference type="AlphaFoldDB" id="A0A316Z0T1"/>
<dbReference type="Pfam" id="PF10336">
    <property type="entry name" value="DUF2420"/>
    <property type="match status" value="1"/>
</dbReference>
<feature type="compositionally biased region" description="Polar residues" evidence="1">
    <location>
        <begin position="85"/>
        <end position="102"/>
    </location>
</feature>
<name>A0A316Z0T1_9BASI</name>
<accession>A0A316Z0T1</accession>
<feature type="compositionally biased region" description="Basic and acidic residues" evidence="1">
    <location>
        <begin position="211"/>
        <end position="227"/>
    </location>
</feature>
<feature type="compositionally biased region" description="Acidic residues" evidence="1">
    <location>
        <begin position="589"/>
        <end position="605"/>
    </location>
</feature>
<dbReference type="OrthoDB" id="2507795at2759"/>
<feature type="compositionally biased region" description="Basic and acidic residues" evidence="1">
    <location>
        <begin position="242"/>
        <end position="254"/>
    </location>
</feature>
<organism evidence="2 3">
    <name type="scientific">Acaromyces ingoldii</name>
    <dbReference type="NCBI Taxonomy" id="215250"/>
    <lineage>
        <taxon>Eukaryota</taxon>
        <taxon>Fungi</taxon>
        <taxon>Dikarya</taxon>
        <taxon>Basidiomycota</taxon>
        <taxon>Ustilaginomycotina</taxon>
        <taxon>Exobasidiomycetes</taxon>
        <taxon>Exobasidiales</taxon>
        <taxon>Cryptobasidiaceae</taxon>
        <taxon>Acaromyces</taxon>
    </lineage>
</organism>
<feature type="compositionally biased region" description="Acidic residues" evidence="1">
    <location>
        <begin position="167"/>
        <end position="184"/>
    </location>
</feature>
<evidence type="ECO:0000313" key="3">
    <source>
        <dbReference type="Proteomes" id="UP000245768"/>
    </source>
</evidence>
<feature type="compositionally biased region" description="Acidic residues" evidence="1">
    <location>
        <begin position="554"/>
        <end position="567"/>
    </location>
</feature>
<reference evidence="2 3" key="1">
    <citation type="journal article" date="2018" name="Mol. Biol. Evol.">
        <title>Broad Genomic Sampling Reveals a Smut Pathogenic Ancestry of the Fungal Clade Ustilaginomycotina.</title>
        <authorList>
            <person name="Kijpornyongpan T."/>
            <person name="Mondo S.J."/>
            <person name="Barry K."/>
            <person name="Sandor L."/>
            <person name="Lee J."/>
            <person name="Lipzen A."/>
            <person name="Pangilinan J."/>
            <person name="LaButti K."/>
            <person name="Hainaut M."/>
            <person name="Henrissat B."/>
            <person name="Grigoriev I.V."/>
            <person name="Spatafora J.W."/>
            <person name="Aime M.C."/>
        </authorList>
    </citation>
    <scope>NUCLEOTIDE SEQUENCE [LARGE SCALE GENOMIC DNA]</scope>
    <source>
        <strain evidence="2 3">MCA 4198</strain>
    </source>
</reference>
<dbReference type="InterPro" id="IPR018822">
    <property type="entry name" value="UPF0646"/>
</dbReference>
<gene>
    <name evidence="2" type="ORF">FA10DRAFT_264335</name>
</gene>
<feature type="compositionally biased region" description="Acidic residues" evidence="1">
    <location>
        <begin position="200"/>
        <end position="210"/>
    </location>
</feature>
<dbReference type="InParanoid" id="A0A316Z0T1"/>
<feature type="compositionally biased region" description="Acidic residues" evidence="1">
    <location>
        <begin position="522"/>
        <end position="546"/>
    </location>
</feature>
<feature type="region of interest" description="Disordered" evidence="1">
    <location>
        <begin position="457"/>
        <end position="688"/>
    </location>
</feature>
<feature type="compositionally biased region" description="Basic and acidic residues" evidence="1">
    <location>
        <begin position="185"/>
        <end position="199"/>
    </location>
</feature>
<sequence>MEVEAGPSGGMIDYEMNQEDGVPSPATMDDAQMQMEYDAIAASSSAGPAEVDEGIQEYSEEVVMQEEDFPGQHSLREDEQHAAQHGSSEGQEQVMLDNQPSNVVEAVGKESHVSADARAEGNVAPGFWDPTKTEDIAVAEEILDGHKSAEEDAVSHELQDGEGQLQGEEEEEEAENEVGNEEWEEHTAQHDQEYQKEGVEQENEQEEEEKEEGHHQGEEDQDERRQEEEDDHFAEGGGEGGSEVKERDGGEFEASHISAQEAEKEQPLTVSGDDAPNGELGLSSEDTYPIDSKEDVDQHPPSVRVTFNDQDFSVWTSHSGLVDAQVACPPLSIEKDVFHAPLEALFEAMRIKHALGDFLEDGTELVFHFADLDMTVREDDYYARDVTLEDIHRLHLGLVGQEAMLQVVVSEAPRFISRYNELAAQLVAHAEAEGSTPLADDVKQGDHNVQEEGEQTFVTTLEETDALRDGQGPSEKGEGGGRSAIAGDGIDQGEEKAGSPKQGDEEGDGGDQAAWSDHGNGEEEDEEEVEEEAEEEEEEKEGDEEEHMYGQGNQEEDAHEGDDDADAIEVPHRDSSAAAVGDEINNAGEAEEQYVDYEEVIESDQPDGRAQDDQSESSGAAEQNDQAEEVEEVDAAEEHGAANEDRIESLGPDSGSSQKRAYEEEEDNYDQDLPTSPSAIEGKRARVE</sequence>